<name>A0A5B7DF91_PORTR</name>
<comment type="caution">
    <text evidence="2">The sequence shown here is derived from an EMBL/GenBank/DDBJ whole genome shotgun (WGS) entry which is preliminary data.</text>
</comment>
<feature type="region of interest" description="Disordered" evidence="1">
    <location>
        <begin position="41"/>
        <end position="62"/>
    </location>
</feature>
<organism evidence="2 3">
    <name type="scientific">Portunus trituberculatus</name>
    <name type="common">Swimming crab</name>
    <name type="synonym">Neptunus trituberculatus</name>
    <dbReference type="NCBI Taxonomy" id="210409"/>
    <lineage>
        <taxon>Eukaryota</taxon>
        <taxon>Metazoa</taxon>
        <taxon>Ecdysozoa</taxon>
        <taxon>Arthropoda</taxon>
        <taxon>Crustacea</taxon>
        <taxon>Multicrustacea</taxon>
        <taxon>Malacostraca</taxon>
        <taxon>Eumalacostraca</taxon>
        <taxon>Eucarida</taxon>
        <taxon>Decapoda</taxon>
        <taxon>Pleocyemata</taxon>
        <taxon>Brachyura</taxon>
        <taxon>Eubrachyura</taxon>
        <taxon>Portunoidea</taxon>
        <taxon>Portunidae</taxon>
        <taxon>Portuninae</taxon>
        <taxon>Portunus</taxon>
    </lineage>
</organism>
<dbReference type="Proteomes" id="UP000324222">
    <property type="component" value="Unassembled WGS sequence"/>
</dbReference>
<dbReference type="EMBL" id="VSRR010000800">
    <property type="protein sequence ID" value="MPC19746.1"/>
    <property type="molecule type" value="Genomic_DNA"/>
</dbReference>
<evidence type="ECO:0000313" key="2">
    <source>
        <dbReference type="EMBL" id="MPC19746.1"/>
    </source>
</evidence>
<keyword evidence="3" id="KW-1185">Reference proteome</keyword>
<reference evidence="2 3" key="1">
    <citation type="submission" date="2019-05" db="EMBL/GenBank/DDBJ databases">
        <title>Another draft genome of Portunus trituberculatus and its Hox gene families provides insights of decapod evolution.</title>
        <authorList>
            <person name="Jeong J.-H."/>
            <person name="Song I."/>
            <person name="Kim S."/>
            <person name="Choi T."/>
            <person name="Kim D."/>
            <person name="Ryu S."/>
            <person name="Kim W."/>
        </authorList>
    </citation>
    <scope>NUCLEOTIDE SEQUENCE [LARGE SCALE GENOMIC DNA]</scope>
    <source>
        <tissue evidence="2">Muscle</tissue>
    </source>
</reference>
<gene>
    <name evidence="2" type="ORF">E2C01_012671</name>
</gene>
<dbReference type="AlphaFoldDB" id="A0A5B7DF91"/>
<evidence type="ECO:0000313" key="3">
    <source>
        <dbReference type="Proteomes" id="UP000324222"/>
    </source>
</evidence>
<accession>A0A5B7DF91</accession>
<protein>
    <submittedName>
        <fullName evidence="2">Uncharacterized protein</fullName>
    </submittedName>
</protein>
<proteinExistence type="predicted"/>
<sequence>MQDPLFKLVIGTSGRVRVGQSGRGASIPHILEDGGCIGPDHDSLPESDMAQDEPPPTPRLPLPRTYHKLAYVLLLRGGGRHQLPSPQLVMHVTLTTSCVWISSINVIILSNTLHNRLTYLSSRVHCRGAASEHEFTASLDDQNANNQRGRTRKT</sequence>
<evidence type="ECO:0000256" key="1">
    <source>
        <dbReference type="SAM" id="MobiDB-lite"/>
    </source>
</evidence>